<name>A0AAV4VP48_CAEEX</name>
<gene>
    <name evidence="1" type="ORF">CEXT_483711</name>
</gene>
<sequence>MLDAVETTPSTSIRVVAIKVSLQNVLNAEFLHAFHLQRIQLLLLDYHPGVLHGGICNKSAPDVNFPASLFTDEATFNREGVLNLHDAHLWPKKNSHGVQHNIASQ</sequence>
<dbReference type="Proteomes" id="UP001054945">
    <property type="component" value="Unassembled WGS sequence"/>
</dbReference>
<comment type="caution">
    <text evidence="1">The sequence shown here is derived from an EMBL/GenBank/DDBJ whole genome shotgun (WGS) entry which is preliminary data.</text>
</comment>
<evidence type="ECO:0000313" key="1">
    <source>
        <dbReference type="EMBL" id="GIY71611.1"/>
    </source>
</evidence>
<evidence type="ECO:0000313" key="2">
    <source>
        <dbReference type="Proteomes" id="UP001054945"/>
    </source>
</evidence>
<accession>A0AAV4VP48</accession>
<dbReference type="AlphaFoldDB" id="A0AAV4VP48"/>
<organism evidence="1 2">
    <name type="scientific">Caerostris extrusa</name>
    <name type="common">Bark spider</name>
    <name type="synonym">Caerostris bankana</name>
    <dbReference type="NCBI Taxonomy" id="172846"/>
    <lineage>
        <taxon>Eukaryota</taxon>
        <taxon>Metazoa</taxon>
        <taxon>Ecdysozoa</taxon>
        <taxon>Arthropoda</taxon>
        <taxon>Chelicerata</taxon>
        <taxon>Arachnida</taxon>
        <taxon>Araneae</taxon>
        <taxon>Araneomorphae</taxon>
        <taxon>Entelegynae</taxon>
        <taxon>Araneoidea</taxon>
        <taxon>Araneidae</taxon>
        <taxon>Caerostris</taxon>
    </lineage>
</organism>
<dbReference type="EMBL" id="BPLR01014834">
    <property type="protein sequence ID" value="GIY71611.1"/>
    <property type="molecule type" value="Genomic_DNA"/>
</dbReference>
<proteinExistence type="predicted"/>
<keyword evidence="2" id="KW-1185">Reference proteome</keyword>
<protein>
    <submittedName>
        <fullName evidence="1">Uncharacterized protein</fullName>
    </submittedName>
</protein>
<reference evidence="1 2" key="1">
    <citation type="submission" date="2021-06" db="EMBL/GenBank/DDBJ databases">
        <title>Caerostris extrusa draft genome.</title>
        <authorList>
            <person name="Kono N."/>
            <person name="Arakawa K."/>
        </authorList>
    </citation>
    <scope>NUCLEOTIDE SEQUENCE [LARGE SCALE GENOMIC DNA]</scope>
</reference>